<sequence>MNYQTKKSSLFLKKISRATTTFTQIWQVRNLWVLLVGAFLMMACDDPEEIGTELFGQDIGLAYTDTLTVDASTIQLDSMQTSGIPSVFVGSMSHPVFGDYTAKTFFQVTNIDTIKIDTAGTSAYKASLVESVDSLALYLVFRRVAGDTNKTQTFKVHRVKSSATPTVSKVYNTGDVLPDYDATPLATVTRSPLHPIRNATSTSEDTSKYSYVKVPLPMSLAKEIFAQRNLSSANAVVYDKFKDIIKGLVLVSESSQNAALSYFSVGQSMMDLSYHYTYTYRKTTGVDTTVSVNKTTSFYLSNGTAATGEQNVRWTNVTVNRKGALANLKKPADALKSTDAGGYVYMDNISGLAVKLKFPTLLNLKNNKNVAINKAELILEPDQPLSGFTRISNLVAIQENGANRPLRYTSTNGFVYANSETQISSYATKANSYTFNVTSALQNILSGKATANGWILTPTWIGLTSSTSTSVSVLSSSRIVAVEPVQAVFNAKNIKLKVYYTHISK</sequence>
<dbReference type="InterPro" id="IPR025366">
    <property type="entry name" value="DUF4270"/>
</dbReference>
<dbReference type="EMBL" id="JASHID010000011">
    <property type="protein sequence ID" value="MDI9865821.1"/>
    <property type="molecule type" value="Genomic_DNA"/>
</dbReference>
<dbReference type="Proteomes" id="UP001236569">
    <property type="component" value="Unassembled WGS sequence"/>
</dbReference>
<dbReference type="RefSeq" id="WP_283370763.1">
    <property type="nucleotide sequence ID" value="NZ_JASHID010000011.1"/>
</dbReference>
<name>A0ABT6YQI6_9BACT</name>
<accession>A0ABT6YQI6</accession>
<proteinExistence type="predicted"/>
<evidence type="ECO:0000313" key="1">
    <source>
        <dbReference type="EMBL" id="MDI9865821.1"/>
    </source>
</evidence>
<keyword evidence="2" id="KW-1185">Reference proteome</keyword>
<reference evidence="1 2" key="1">
    <citation type="submission" date="2023-05" db="EMBL/GenBank/DDBJ databases">
        <title>Novel species of genus Flectobacillus isolated from stream in China.</title>
        <authorList>
            <person name="Lu H."/>
        </authorList>
    </citation>
    <scope>NUCLEOTIDE SEQUENCE [LARGE SCALE GENOMIC DNA]</scope>
    <source>
        <strain evidence="1 2">DC10W</strain>
    </source>
</reference>
<gene>
    <name evidence="1" type="ORF">QM480_15860</name>
</gene>
<protein>
    <submittedName>
        <fullName evidence="1">DUF4270 family protein</fullName>
    </submittedName>
</protein>
<dbReference type="Pfam" id="PF14092">
    <property type="entry name" value="DUF4270"/>
    <property type="match status" value="1"/>
</dbReference>
<evidence type="ECO:0000313" key="2">
    <source>
        <dbReference type="Proteomes" id="UP001236569"/>
    </source>
</evidence>
<organism evidence="1 2">
    <name type="scientific">Flectobacillus longus</name>
    <dbReference type="NCBI Taxonomy" id="2984207"/>
    <lineage>
        <taxon>Bacteria</taxon>
        <taxon>Pseudomonadati</taxon>
        <taxon>Bacteroidota</taxon>
        <taxon>Cytophagia</taxon>
        <taxon>Cytophagales</taxon>
        <taxon>Flectobacillaceae</taxon>
        <taxon>Flectobacillus</taxon>
    </lineage>
</organism>
<comment type="caution">
    <text evidence="1">The sequence shown here is derived from an EMBL/GenBank/DDBJ whole genome shotgun (WGS) entry which is preliminary data.</text>
</comment>